<sequence length="64" mass="6560">MRETSRPFRSPGLVAAAAGAAFALAACTYVERTQPAPTVVTPPPQQPTVAAPAVPPTVTVRPGY</sequence>
<feature type="chain" id="PRO_5046268605" evidence="2">
    <location>
        <begin position="26"/>
        <end position="64"/>
    </location>
</feature>
<evidence type="ECO:0000313" key="3">
    <source>
        <dbReference type="EMBL" id="MBW8270279.1"/>
    </source>
</evidence>
<feature type="region of interest" description="Disordered" evidence="1">
    <location>
        <begin position="38"/>
        <end position="64"/>
    </location>
</feature>
<proteinExistence type="predicted"/>
<keyword evidence="4" id="KW-1185">Reference proteome</keyword>
<dbReference type="EMBL" id="JAHZUY010000035">
    <property type="protein sequence ID" value="MBW8270279.1"/>
    <property type="molecule type" value="Genomic_DNA"/>
</dbReference>
<organism evidence="3 4">
    <name type="scientific">Caldovatus aquaticus</name>
    <dbReference type="NCBI Taxonomy" id="2865671"/>
    <lineage>
        <taxon>Bacteria</taxon>
        <taxon>Pseudomonadati</taxon>
        <taxon>Pseudomonadota</taxon>
        <taxon>Alphaproteobacteria</taxon>
        <taxon>Acetobacterales</taxon>
        <taxon>Roseomonadaceae</taxon>
        <taxon>Caldovatus</taxon>
    </lineage>
</organism>
<evidence type="ECO:0000256" key="2">
    <source>
        <dbReference type="SAM" id="SignalP"/>
    </source>
</evidence>
<evidence type="ECO:0000313" key="4">
    <source>
        <dbReference type="Proteomes" id="UP001519924"/>
    </source>
</evidence>
<evidence type="ECO:0000256" key="1">
    <source>
        <dbReference type="SAM" id="MobiDB-lite"/>
    </source>
</evidence>
<feature type="signal peptide" evidence="2">
    <location>
        <begin position="1"/>
        <end position="25"/>
    </location>
</feature>
<comment type="caution">
    <text evidence="3">The sequence shown here is derived from an EMBL/GenBank/DDBJ whole genome shotgun (WGS) entry which is preliminary data.</text>
</comment>
<accession>A0ABS7F3U4</accession>
<reference evidence="3 4" key="1">
    <citation type="submission" date="2021-08" db="EMBL/GenBank/DDBJ databases">
        <title>Caldovatus sediminis gen. nov., sp. nov., a moderately thermophilic bacterium isolated from a hot spring.</title>
        <authorList>
            <person name="Hu C.-J."/>
            <person name="Li W.-J."/>
            <person name="Xian W.-D."/>
        </authorList>
    </citation>
    <scope>NUCLEOTIDE SEQUENCE [LARGE SCALE GENOMIC DNA]</scope>
    <source>
        <strain evidence="3 4">SYSU G05006</strain>
    </source>
</reference>
<keyword evidence="2" id="KW-0732">Signal</keyword>
<dbReference type="Proteomes" id="UP001519924">
    <property type="component" value="Unassembled WGS sequence"/>
</dbReference>
<dbReference type="PROSITE" id="PS51257">
    <property type="entry name" value="PROKAR_LIPOPROTEIN"/>
    <property type="match status" value="1"/>
</dbReference>
<protein>
    <submittedName>
        <fullName evidence="3">Uncharacterized protein</fullName>
    </submittedName>
</protein>
<feature type="compositionally biased region" description="Low complexity" evidence="1">
    <location>
        <begin position="47"/>
        <end position="64"/>
    </location>
</feature>
<gene>
    <name evidence="3" type="ORF">K1J50_12375</name>
</gene>
<dbReference type="RefSeq" id="WP_220118021.1">
    <property type="nucleotide sequence ID" value="NZ_JAHZUY010000035.1"/>
</dbReference>
<name>A0ABS7F3U4_9PROT</name>